<dbReference type="Proteomes" id="UP000613208">
    <property type="component" value="Unassembled WGS sequence"/>
</dbReference>
<name>A0A916QCZ2_9FIRM</name>
<comment type="caution">
    <text evidence="7">The sequence shown here is derived from an EMBL/GenBank/DDBJ whole genome shotgun (WGS) entry which is preliminary data.</text>
</comment>
<dbReference type="Pfam" id="PF04464">
    <property type="entry name" value="Glyphos_transf"/>
    <property type="match status" value="2"/>
</dbReference>
<dbReference type="InterPro" id="IPR007554">
    <property type="entry name" value="Glycerophosphate_synth"/>
</dbReference>
<dbReference type="PANTHER" id="PTHR37316">
    <property type="entry name" value="TEICHOIC ACID GLYCEROL-PHOSPHATE PRIMASE"/>
    <property type="match status" value="1"/>
</dbReference>
<dbReference type="InterPro" id="IPR043149">
    <property type="entry name" value="TagF_N"/>
</dbReference>
<dbReference type="GO" id="GO:0019350">
    <property type="term" value="P:teichoic acid biosynthetic process"/>
    <property type="evidence" value="ECO:0007669"/>
    <property type="project" value="UniProtKB-KW"/>
</dbReference>
<keyword evidence="4" id="KW-0808">Transferase</keyword>
<keyword evidence="8" id="KW-1185">Reference proteome</keyword>
<comment type="subcellular location">
    <subcellularLocation>
        <location evidence="1">Cell membrane</location>
        <topology evidence="1">Peripheral membrane protein</topology>
    </subcellularLocation>
</comment>
<gene>
    <name evidence="7" type="ORF">ANBU17_25960</name>
</gene>
<dbReference type="GO" id="GO:0047355">
    <property type="term" value="F:CDP-glycerol glycerophosphotransferase activity"/>
    <property type="evidence" value="ECO:0007669"/>
    <property type="project" value="InterPro"/>
</dbReference>
<keyword evidence="3" id="KW-1003">Cell membrane</keyword>
<protein>
    <recommendedName>
        <fullName evidence="9">CDP-glycerol:poly(Glycerophosphate) glycerophosphotransferase</fullName>
    </recommendedName>
</protein>
<dbReference type="InterPro" id="IPR051612">
    <property type="entry name" value="Teichoic_Acid_Biosynth"/>
</dbReference>
<keyword evidence="5" id="KW-0777">Teichoic acid biosynthesis</keyword>
<dbReference type="Gene3D" id="3.40.50.12580">
    <property type="match status" value="2"/>
</dbReference>
<proteinExistence type="inferred from homology"/>
<evidence type="ECO:0000313" key="8">
    <source>
        <dbReference type="Proteomes" id="UP000613208"/>
    </source>
</evidence>
<comment type="similarity">
    <text evidence="2">Belongs to the CDP-glycerol glycerophosphotransferase family.</text>
</comment>
<dbReference type="GO" id="GO:0005886">
    <property type="term" value="C:plasma membrane"/>
    <property type="evidence" value="ECO:0007669"/>
    <property type="project" value="UniProtKB-SubCell"/>
</dbReference>
<evidence type="ECO:0000256" key="1">
    <source>
        <dbReference type="ARBA" id="ARBA00004202"/>
    </source>
</evidence>
<dbReference type="PANTHER" id="PTHR37316:SF3">
    <property type="entry name" value="TEICHOIC ACID GLYCEROL-PHOSPHATE TRANSFERASE"/>
    <property type="match status" value="1"/>
</dbReference>
<evidence type="ECO:0008006" key="9">
    <source>
        <dbReference type="Google" id="ProtNLM"/>
    </source>
</evidence>
<keyword evidence="6" id="KW-0472">Membrane</keyword>
<evidence type="ECO:0000256" key="6">
    <source>
        <dbReference type="ARBA" id="ARBA00023136"/>
    </source>
</evidence>
<evidence type="ECO:0000256" key="3">
    <source>
        <dbReference type="ARBA" id="ARBA00022475"/>
    </source>
</evidence>
<organism evidence="7 8">
    <name type="scientific">Anaerostipes butyraticus</name>
    <dbReference type="NCBI Taxonomy" id="645466"/>
    <lineage>
        <taxon>Bacteria</taxon>
        <taxon>Bacillati</taxon>
        <taxon>Bacillota</taxon>
        <taxon>Clostridia</taxon>
        <taxon>Lachnospirales</taxon>
        <taxon>Lachnospiraceae</taxon>
        <taxon>Anaerostipes</taxon>
    </lineage>
</organism>
<dbReference type="SUPFAM" id="SSF53756">
    <property type="entry name" value="UDP-Glycosyltransferase/glycogen phosphorylase"/>
    <property type="match status" value="2"/>
</dbReference>
<sequence length="1216" mass="145383">MNKLRKIIQVIREILAKAPMLKYVFAWHYKHSRVKQHQVLFESFHGKNISDSPLAVLLELLKMDKKRKYKIYFATNNIKRDKKVISDMGLRIRLVDITTFKYAKVLATSKYLINNSSFPAFFIRRPEQTYLQTWHGTPLKTLGKKMRFGIESMYNVQHNFLQATYIMFPNEFTKDVIMEDYNLNQLYTGKVVMNGYPRNSVFLNETKAAEVSNRLGNSEYTTMAYMPTWRGKSNHDVDIVKYSQETEKILAYLDKNLKANQKLYVNFHPMLQQDVVLDKYEHIYPFPNNVEKYEFLNSVDMLITDYSSVFFDFSITRKPIVLFLYDYEEYLHDRGMYFDIKKLPFKKIYNISELVDYIVNEEFRADSYEKDGTYEKTFIQYDSVDAAKKTAKLIFKSNNCGLPIIDYGFNKKVRRKVHFYPAVRTKEALNTVAKVVKNKDDIVIFEKNYFNAELSSYLYDNYLEKFNFIFVTKSMPRTFLEEFRRNKNPQIEIELHKREIKRLFGELPVNSEFIDEYYHGERNETFHVKSKKTLSITITTKKKQLELDFGEIKYGELTKILITDNFGNILWVRNISYEEKKSGKIIENFRMILSEPVLAENKRYLLMAEIKDKEGEIYPYYLVDKKLYHQRKKLADELDKSSLYMDEFNFENAKLAGKKKKEIKVIPYMTFGKGYLSIFVGSRKKLISQTVRGQVISYRLSASDIRIKMKFKKQDKPIRDIVLSYRSKLEKIEYSFQYDVSEEKGYWIVNARMNMMEIDLEELFWDIFLITEKNGEEIQISPYLNKKQRIQMMLWSQHCKAKNEHIVFPYPTMGHKLALTYRHISKYDGICTKMKELSALFVFIVLYPYWRKKRIWLVFEKFCSMAQDNGYFFFKYCMENLIEEEKKHIYYIIDRNSADWNKMCQYGNQVIPFMSFKHILYALASKIYVGSDSKKHLYIWRAKPNFISNRISKKDILFLQHGVTALKRVDGIFGRKGSSPMTYFTTTSEFEQKIVVDNFGYKPENVPILGFTRWDVLEDTSKKDERIILAMPTWRSWLEEKSAEEFKNSDYYYNYMKLLQSKRLAEILKENNVKLVFYIHPKFKDYLSEFNVSGENLELIPFGTEPLNEIMKKCSMLITDYSSVCWDVYYLAKPVLFYQFDYDVYMQVHGSYLDMEHALFGERYIKYEELIDGIKKYVKNDFEEEKKYAEMRDYYFEYRDNNNSKRTYQYIISKGY</sequence>
<evidence type="ECO:0000256" key="5">
    <source>
        <dbReference type="ARBA" id="ARBA00022944"/>
    </source>
</evidence>
<dbReference type="EMBL" id="BLYI01000062">
    <property type="protein sequence ID" value="GFO86249.1"/>
    <property type="molecule type" value="Genomic_DNA"/>
</dbReference>
<evidence type="ECO:0000256" key="4">
    <source>
        <dbReference type="ARBA" id="ARBA00022679"/>
    </source>
</evidence>
<evidence type="ECO:0000256" key="2">
    <source>
        <dbReference type="ARBA" id="ARBA00010488"/>
    </source>
</evidence>
<accession>A0A916QCZ2</accession>
<dbReference type="Gene3D" id="3.40.50.11820">
    <property type="match status" value="1"/>
</dbReference>
<reference evidence="7" key="1">
    <citation type="submission" date="2020-06" db="EMBL/GenBank/DDBJ databases">
        <title>Characterization of fructooligosaccharide metabolism and fructooligosaccharide-degrading enzymes in human commensal butyrate producers.</title>
        <authorList>
            <person name="Tanno H."/>
            <person name="Fujii T."/>
            <person name="Hirano K."/>
            <person name="Maeno S."/>
            <person name="Tonozuka T."/>
            <person name="Sakamoto M."/>
            <person name="Ohkuma M."/>
            <person name="Tochio T."/>
            <person name="Endo A."/>
        </authorList>
    </citation>
    <scope>NUCLEOTIDE SEQUENCE</scope>
    <source>
        <strain evidence="7">JCM 17466</strain>
    </source>
</reference>
<dbReference type="RefSeq" id="WP_201311910.1">
    <property type="nucleotide sequence ID" value="NZ_BLYI01000062.1"/>
</dbReference>
<evidence type="ECO:0000313" key="7">
    <source>
        <dbReference type="EMBL" id="GFO86249.1"/>
    </source>
</evidence>
<dbReference type="AlphaFoldDB" id="A0A916QCZ2"/>
<dbReference type="InterPro" id="IPR043148">
    <property type="entry name" value="TagF_C"/>
</dbReference>